<evidence type="ECO:0000313" key="1">
    <source>
        <dbReference type="EMBL" id="OTG34024.1"/>
    </source>
</evidence>
<reference evidence="2" key="1">
    <citation type="journal article" date="2017" name="Nature">
        <title>The sunflower genome provides insights into oil metabolism, flowering and Asterid evolution.</title>
        <authorList>
            <person name="Badouin H."/>
            <person name="Gouzy J."/>
            <person name="Grassa C.J."/>
            <person name="Murat F."/>
            <person name="Staton S.E."/>
            <person name="Cottret L."/>
            <person name="Lelandais-Briere C."/>
            <person name="Owens G.L."/>
            <person name="Carrere S."/>
            <person name="Mayjonade B."/>
            <person name="Legrand L."/>
            <person name="Gill N."/>
            <person name="Kane N.C."/>
            <person name="Bowers J.E."/>
            <person name="Hubner S."/>
            <person name="Bellec A."/>
            <person name="Berard A."/>
            <person name="Berges H."/>
            <person name="Blanchet N."/>
            <person name="Boniface M.C."/>
            <person name="Brunel D."/>
            <person name="Catrice O."/>
            <person name="Chaidir N."/>
            <person name="Claudel C."/>
            <person name="Donnadieu C."/>
            <person name="Faraut T."/>
            <person name="Fievet G."/>
            <person name="Helmstetter N."/>
            <person name="King M."/>
            <person name="Knapp S.J."/>
            <person name="Lai Z."/>
            <person name="Le Paslier M.C."/>
            <person name="Lippi Y."/>
            <person name="Lorenzon L."/>
            <person name="Mandel J.R."/>
            <person name="Marage G."/>
            <person name="Marchand G."/>
            <person name="Marquand E."/>
            <person name="Bret-Mestries E."/>
            <person name="Morien E."/>
            <person name="Nambeesan S."/>
            <person name="Nguyen T."/>
            <person name="Pegot-Espagnet P."/>
            <person name="Pouilly N."/>
            <person name="Raftis F."/>
            <person name="Sallet E."/>
            <person name="Schiex T."/>
            <person name="Thomas J."/>
            <person name="Vandecasteele C."/>
            <person name="Vares D."/>
            <person name="Vear F."/>
            <person name="Vautrin S."/>
            <person name="Crespi M."/>
            <person name="Mangin B."/>
            <person name="Burke J.M."/>
            <person name="Salse J."/>
            <person name="Munos S."/>
            <person name="Vincourt P."/>
            <person name="Rieseberg L.H."/>
            <person name="Langlade N.B."/>
        </authorList>
    </citation>
    <scope>NUCLEOTIDE SEQUENCE [LARGE SCALE GENOMIC DNA]</scope>
    <source>
        <strain evidence="2">cv. SF193</strain>
    </source>
</reference>
<organism evidence="1 2">
    <name type="scientific">Helianthus annuus</name>
    <name type="common">Common sunflower</name>
    <dbReference type="NCBI Taxonomy" id="4232"/>
    <lineage>
        <taxon>Eukaryota</taxon>
        <taxon>Viridiplantae</taxon>
        <taxon>Streptophyta</taxon>
        <taxon>Embryophyta</taxon>
        <taxon>Tracheophyta</taxon>
        <taxon>Spermatophyta</taxon>
        <taxon>Magnoliopsida</taxon>
        <taxon>eudicotyledons</taxon>
        <taxon>Gunneridae</taxon>
        <taxon>Pentapetalae</taxon>
        <taxon>asterids</taxon>
        <taxon>campanulids</taxon>
        <taxon>Asterales</taxon>
        <taxon>Asteraceae</taxon>
        <taxon>Asteroideae</taxon>
        <taxon>Heliantheae alliance</taxon>
        <taxon>Heliantheae</taxon>
        <taxon>Helianthus</taxon>
    </lineage>
</organism>
<accession>A0A251VF24</accession>
<evidence type="ECO:0000313" key="2">
    <source>
        <dbReference type="Proteomes" id="UP000215914"/>
    </source>
</evidence>
<dbReference type="InParanoid" id="A0A251VF24"/>
<dbReference type="AlphaFoldDB" id="A0A251VF24"/>
<gene>
    <name evidence="1" type="ORF">HannXRQ_Chr02g0041091</name>
</gene>
<sequence length="77" mass="8387">MCSIRFSITVCGPTSCAIGTNLCDRKGVVRSCKAKQYHVFYTFVPGLVQCTCAIWPSCTIRSDCVGSDLVRYVLISG</sequence>
<protein>
    <submittedName>
        <fullName evidence="1">Uncharacterized protein</fullName>
    </submittedName>
</protein>
<dbReference type="Proteomes" id="UP000215914">
    <property type="component" value="Chromosome 2"/>
</dbReference>
<keyword evidence="2" id="KW-1185">Reference proteome</keyword>
<dbReference type="EMBL" id="CM007891">
    <property type="protein sequence ID" value="OTG34024.1"/>
    <property type="molecule type" value="Genomic_DNA"/>
</dbReference>
<name>A0A251VF24_HELAN</name>
<proteinExistence type="predicted"/>